<name>A0ABZ0IHX4_9GAMM</name>
<evidence type="ECO:0000313" key="1">
    <source>
        <dbReference type="EMBL" id="WOJ98288.1"/>
    </source>
</evidence>
<organism evidence="1 2">
    <name type="scientific">Congregibacter brevis</name>
    <dbReference type="NCBI Taxonomy" id="3081201"/>
    <lineage>
        <taxon>Bacteria</taxon>
        <taxon>Pseudomonadati</taxon>
        <taxon>Pseudomonadota</taxon>
        <taxon>Gammaproteobacteria</taxon>
        <taxon>Cellvibrionales</taxon>
        <taxon>Halieaceae</taxon>
        <taxon>Congregibacter</taxon>
    </lineage>
</organism>
<dbReference type="RefSeq" id="WP_407329595.1">
    <property type="nucleotide sequence ID" value="NZ_CP136865.1"/>
</dbReference>
<keyword evidence="2" id="KW-1185">Reference proteome</keyword>
<gene>
    <name evidence="1" type="ORF">R0137_06885</name>
</gene>
<dbReference type="InterPro" id="IPR043148">
    <property type="entry name" value="TagF_C"/>
</dbReference>
<accession>A0ABZ0IHX4</accession>
<proteinExistence type="predicted"/>
<evidence type="ECO:0008006" key="3">
    <source>
        <dbReference type="Google" id="ProtNLM"/>
    </source>
</evidence>
<dbReference type="EMBL" id="CP136865">
    <property type="protein sequence ID" value="WOJ98288.1"/>
    <property type="molecule type" value="Genomic_DNA"/>
</dbReference>
<dbReference type="Gene3D" id="3.40.50.12580">
    <property type="match status" value="1"/>
</dbReference>
<evidence type="ECO:0000313" key="2">
    <source>
        <dbReference type="Proteomes" id="UP001626549"/>
    </source>
</evidence>
<reference evidence="1 2" key="1">
    <citation type="submission" date="2023-10" db="EMBL/GenBank/DDBJ databases">
        <title>Two novel species belonging to the OM43/NOR5 clade.</title>
        <authorList>
            <person name="Park M."/>
        </authorList>
    </citation>
    <scope>NUCLEOTIDE SEQUENCE [LARGE SCALE GENOMIC DNA]</scope>
    <source>
        <strain evidence="1 2">IMCC45268</strain>
    </source>
</reference>
<protein>
    <recommendedName>
        <fullName evidence="3">CDP-Glycerol:Poly(Glycerophosphate) glycerophosphotransferase</fullName>
    </recommendedName>
</protein>
<dbReference type="Proteomes" id="UP001626549">
    <property type="component" value="Chromosome"/>
</dbReference>
<dbReference type="SUPFAM" id="SSF53756">
    <property type="entry name" value="UDP-Glycosyltransferase/glycogen phosphorylase"/>
    <property type="match status" value="1"/>
</dbReference>
<sequence>MKHRLRKTKEAFLNTARKLDCFVFDRIGPIKALFLVHDLRGFQQMQPLIAALLARGVAVRISLIDTATIESYHLNQIDHQLTKLFIPVRLGRLKKWHYIFQSEVTFFYPARFATRVQLSHGSGWGNLTTYPCNTLKTIQRQSSISISVLYSNAHLEYFKQHDEQLTKKQDFLCVIGGSPKLDALKPLSRTAIASLRSSLGMQDIITVAVTSHWRPKSILPRFGENLIDAITTEFSQPVQIVILGHEKLWEENEEQIQAQKQSSLAERIAGKVALTANTFFIRDPKQQRDYLRASDIVVHDNSSVLIECLCLEKSTVFLRTPETMPIEPTIADVYIRAGQCFSSLSDLPNAISRALINPSERRSIQRDMLALMVSRRGNSADFLADLVVKIGRVSGPKSHGWAKARKLIAFANAELDHQNAQA</sequence>